<sequence>MSTQEDERSCEKVERSGDIAEKGGKARGWERQGTAKTASPMEERWVCESALRSAGTLLPQVRSPATSAPT</sequence>
<protein>
    <submittedName>
        <fullName evidence="2">Uncharacterized protein</fullName>
    </submittedName>
</protein>
<reference evidence="2 3" key="1">
    <citation type="journal article" date="2021" name="Elife">
        <title>Chloroplast acquisition without the gene transfer in kleptoplastic sea slugs, Plakobranchus ocellatus.</title>
        <authorList>
            <person name="Maeda T."/>
            <person name="Takahashi S."/>
            <person name="Yoshida T."/>
            <person name="Shimamura S."/>
            <person name="Takaki Y."/>
            <person name="Nagai Y."/>
            <person name="Toyoda A."/>
            <person name="Suzuki Y."/>
            <person name="Arimoto A."/>
            <person name="Ishii H."/>
            <person name="Satoh N."/>
            <person name="Nishiyama T."/>
            <person name="Hasebe M."/>
            <person name="Maruyama T."/>
            <person name="Minagawa J."/>
            <person name="Obokata J."/>
            <person name="Shigenobu S."/>
        </authorList>
    </citation>
    <scope>NUCLEOTIDE SEQUENCE [LARGE SCALE GENOMIC DNA]</scope>
</reference>
<name>A0AAV4AJK2_9GAST</name>
<proteinExistence type="predicted"/>
<dbReference type="AlphaFoldDB" id="A0AAV4AJK2"/>
<keyword evidence="3" id="KW-1185">Reference proteome</keyword>
<gene>
    <name evidence="2" type="ORF">PoB_003441400</name>
</gene>
<accession>A0AAV4AJK2</accession>
<feature type="region of interest" description="Disordered" evidence="1">
    <location>
        <begin position="1"/>
        <end position="42"/>
    </location>
</feature>
<evidence type="ECO:0000313" key="3">
    <source>
        <dbReference type="Proteomes" id="UP000735302"/>
    </source>
</evidence>
<comment type="caution">
    <text evidence="2">The sequence shown here is derived from an EMBL/GenBank/DDBJ whole genome shotgun (WGS) entry which is preliminary data.</text>
</comment>
<evidence type="ECO:0000256" key="1">
    <source>
        <dbReference type="SAM" id="MobiDB-lite"/>
    </source>
</evidence>
<feature type="compositionally biased region" description="Basic and acidic residues" evidence="1">
    <location>
        <begin position="1"/>
        <end position="30"/>
    </location>
</feature>
<dbReference type="Proteomes" id="UP000735302">
    <property type="component" value="Unassembled WGS sequence"/>
</dbReference>
<evidence type="ECO:0000313" key="2">
    <source>
        <dbReference type="EMBL" id="GFO07909.1"/>
    </source>
</evidence>
<organism evidence="2 3">
    <name type="scientific">Plakobranchus ocellatus</name>
    <dbReference type="NCBI Taxonomy" id="259542"/>
    <lineage>
        <taxon>Eukaryota</taxon>
        <taxon>Metazoa</taxon>
        <taxon>Spiralia</taxon>
        <taxon>Lophotrochozoa</taxon>
        <taxon>Mollusca</taxon>
        <taxon>Gastropoda</taxon>
        <taxon>Heterobranchia</taxon>
        <taxon>Euthyneura</taxon>
        <taxon>Panpulmonata</taxon>
        <taxon>Sacoglossa</taxon>
        <taxon>Placobranchoidea</taxon>
        <taxon>Plakobranchidae</taxon>
        <taxon>Plakobranchus</taxon>
    </lineage>
</organism>
<dbReference type="EMBL" id="BLXT01003924">
    <property type="protein sequence ID" value="GFO07909.1"/>
    <property type="molecule type" value="Genomic_DNA"/>
</dbReference>